<dbReference type="SUPFAM" id="SSF53474">
    <property type="entry name" value="alpha/beta-Hydrolases"/>
    <property type="match status" value="1"/>
</dbReference>
<dbReference type="eggNOG" id="KOG2100">
    <property type="taxonomic scope" value="Eukaryota"/>
</dbReference>
<dbReference type="HOGENOM" id="CLU_012236_1_0_1"/>
<dbReference type="PANTHER" id="PTHR43056">
    <property type="entry name" value="PEPTIDASE S9 PROLYL OLIGOPEPTIDASE"/>
    <property type="match status" value="1"/>
</dbReference>
<dbReference type="Pfam" id="PF00326">
    <property type="entry name" value="Peptidase_S9"/>
    <property type="match status" value="1"/>
</dbReference>
<accession>S7RKW0</accession>
<dbReference type="Gene3D" id="3.40.50.1820">
    <property type="entry name" value="alpha/beta hydrolase"/>
    <property type="match status" value="1"/>
</dbReference>
<dbReference type="OMA" id="QNGRSCA"/>
<dbReference type="Proteomes" id="UP000030669">
    <property type="component" value="Unassembled WGS sequence"/>
</dbReference>
<dbReference type="EMBL" id="KB469306">
    <property type="protein sequence ID" value="EPQ53314.1"/>
    <property type="molecule type" value="Genomic_DNA"/>
</dbReference>
<dbReference type="KEGG" id="gtr:GLOTRDRAFT_122486"/>
<evidence type="ECO:0000259" key="1">
    <source>
        <dbReference type="Pfam" id="PF00326"/>
    </source>
</evidence>
<proteinExistence type="predicted"/>
<dbReference type="Gene3D" id="2.120.10.30">
    <property type="entry name" value="TolB, C-terminal domain"/>
    <property type="match status" value="1"/>
</dbReference>
<dbReference type="InterPro" id="IPR029058">
    <property type="entry name" value="AB_hydrolase_fold"/>
</dbReference>
<keyword evidence="2" id="KW-0378">Hydrolase</keyword>
<sequence>MTKMLAPYGTWCSPVTADVITQKCTTVVDVIVDPISSTVYNLEARPSEGGRCVVLKTESGEDVFGEGWNARSSVQGYGGAAVVAYSDTIYFSHLTDARVYRVSAGTKPEPITPENANHCFTDFTVHPSGIFLVAILEDHTNPSPPDIITTLCVINTQTKVVSTIASGADFYAAPRFSPDGQYIAWQQWYHPDMPWEGSEIHVAKVAYEPEKGSHPTLTVTNARCIAGRPGTVGVMYPFWASKEHLIFTCDESGYQNPWSYSVSSDAAKPIFPVPVQEDFSEPSSTLGHSTGTALDDQTLLYSAIRDGRSMLYRIDIGTGSKEGLQCPFVHVSWVRRVSAGTAAFVGAKTTEPARVVRCTVAPTGPSATFTDLSSTTSGPSAQFPRSLVSEPRPMTLQLPPNNEPLHIVFYPPNNPNYDGSSTEGERPPCVVNVHGGPTSRSVPALDWMKQYFTSRGWGWVDVNFRGSSGYGRKYIEKLEGKWGVVDVQDCVRAAEHLASTLQLIDPKRTVIRGGSGGGYTTLAALCGAPDAFAAGTSLFGISDLSKLAEDTHKFELRRIEKLIGGRPADIPDVYRERSPVFHADMIKAPLLILQGSEDKAVPPSQAESMVETIRKRGGRVEYILFDGEGHGFRKAENQKKALEKELGFYCDVLGIKVAEAA</sequence>
<dbReference type="InterPro" id="IPR011042">
    <property type="entry name" value="6-blade_b-propeller_TolB-like"/>
</dbReference>
<dbReference type="GeneID" id="19300840"/>
<dbReference type="InterPro" id="IPR050585">
    <property type="entry name" value="Xaa-Pro_dipeptidyl-ppase/CocE"/>
</dbReference>
<dbReference type="OrthoDB" id="43744at2759"/>
<evidence type="ECO:0000313" key="3">
    <source>
        <dbReference type="Proteomes" id="UP000030669"/>
    </source>
</evidence>
<evidence type="ECO:0000313" key="2">
    <source>
        <dbReference type="EMBL" id="EPQ53314.1"/>
    </source>
</evidence>
<dbReference type="GO" id="GO:0006508">
    <property type="term" value="P:proteolysis"/>
    <property type="evidence" value="ECO:0007669"/>
    <property type="project" value="InterPro"/>
</dbReference>
<gene>
    <name evidence="2" type="ORF">GLOTRDRAFT_122486</name>
</gene>
<dbReference type="RefSeq" id="XP_007868577.1">
    <property type="nucleotide sequence ID" value="XM_007870386.1"/>
</dbReference>
<dbReference type="GO" id="GO:0008236">
    <property type="term" value="F:serine-type peptidase activity"/>
    <property type="evidence" value="ECO:0007669"/>
    <property type="project" value="InterPro"/>
</dbReference>
<feature type="domain" description="Peptidase S9 prolyl oligopeptidase catalytic" evidence="1">
    <location>
        <begin position="444"/>
        <end position="654"/>
    </location>
</feature>
<dbReference type="SUPFAM" id="SSF82171">
    <property type="entry name" value="DPP6 N-terminal domain-like"/>
    <property type="match status" value="1"/>
</dbReference>
<dbReference type="InterPro" id="IPR001375">
    <property type="entry name" value="Peptidase_S9_cat"/>
</dbReference>
<keyword evidence="3" id="KW-1185">Reference proteome</keyword>
<organism evidence="2 3">
    <name type="scientific">Gloeophyllum trabeum (strain ATCC 11539 / FP-39264 / Madison 617)</name>
    <name type="common">Brown rot fungus</name>
    <dbReference type="NCBI Taxonomy" id="670483"/>
    <lineage>
        <taxon>Eukaryota</taxon>
        <taxon>Fungi</taxon>
        <taxon>Dikarya</taxon>
        <taxon>Basidiomycota</taxon>
        <taxon>Agaricomycotina</taxon>
        <taxon>Agaricomycetes</taxon>
        <taxon>Gloeophyllales</taxon>
        <taxon>Gloeophyllaceae</taxon>
        <taxon>Gloeophyllum</taxon>
    </lineage>
</organism>
<dbReference type="AlphaFoldDB" id="S7RKW0"/>
<name>S7RKW0_GLOTA</name>
<dbReference type="PANTHER" id="PTHR43056:SF5">
    <property type="entry name" value="PEPTIDASE S9 PROLYL OLIGOPEPTIDASE CATALYTIC DOMAIN-CONTAINING PROTEIN"/>
    <property type="match status" value="1"/>
</dbReference>
<reference evidence="2 3" key="1">
    <citation type="journal article" date="2012" name="Science">
        <title>The Paleozoic origin of enzymatic lignin decomposition reconstructed from 31 fungal genomes.</title>
        <authorList>
            <person name="Floudas D."/>
            <person name="Binder M."/>
            <person name="Riley R."/>
            <person name="Barry K."/>
            <person name="Blanchette R.A."/>
            <person name="Henrissat B."/>
            <person name="Martinez A.T."/>
            <person name="Otillar R."/>
            <person name="Spatafora J.W."/>
            <person name="Yadav J.S."/>
            <person name="Aerts A."/>
            <person name="Benoit I."/>
            <person name="Boyd A."/>
            <person name="Carlson A."/>
            <person name="Copeland A."/>
            <person name="Coutinho P.M."/>
            <person name="de Vries R.P."/>
            <person name="Ferreira P."/>
            <person name="Findley K."/>
            <person name="Foster B."/>
            <person name="Gaskell J."/>
            <person name="Glotzer D."/>
            <person name="Gorecki P."/>
            <person name="Heitman J."/>
            <person name="Hesse C."/>
            <person name="Hori C."/>
            <person name="Igarashi K."/>
            <person name="Jurgens J.A."/>
            <person name="Kallen N."/>
            <person name="Kersten P."/>
            <person name="Kohler A."/>
            <person name="Kuees U."/>
            <person name="Kumar T.K.A."/>
            <person name="Kuo A."/>
            <person name="LaButti K."/>
            <person name="Larrondo L.F."/>
            <person name="Lindquist E."/>
            <person name="Ling A."/>
            <person name="Lombard V."/>
            <person name="Lucas S."/>
            <person name="Lundell T."/>
            <person name="Martin R."/>
            <person name="McLaughlin D.J."/>
            <person name="Morgenstern I."/>
            <person name="Morin E."/>
            <person name="Murat C."/>
            <person name="Nagy L.G."/>
            <person name="Nolan M."/>
            <person name="Ohm R.A."/>
            <person name="Patyshakuliyeva A."/>
            <person name="Rokas A."/>
            <person name="Ruiz-Duenas F.J."/>
            <person name="Sabat G."/>
            <person name="Salamov A."/>
            <person name="Samejima M."/>
            <person name="Schmutz J."/>
            <person name="Slot J.C."/>
            <person name="St John F."/>
            <person name="Stenlid J."/>
            <person name="Sun H."/>
            <person name="Sun S."/>
            <person name="Syed K."/>
            <person name="Tsang A."/>
            <person name="Wiebenga A."/>
            <person name="Young D."/>
            <person name="Pisabarro A."/>
            <person name="Eastwood D.C."/>
            <person name="Martin F."/>
            <person name="Cullen D."/>
            <person name="Grigoriev I.V."/>
            <person name="Hibbett D.S."/>
        </authorList>
    </citation>
    <scope>NUCLEOTIDE SEQUENCE [LARGE SCALE GENOMIC DNA]</scope>
    <source>
        <strain evidence="2 3">ATCC 11539</strain>
    </source>
</reference>
<protein>
    <submittedName>
        <fullName evidence="2">Alpha/beta-hydrolase</fullName>
    </submittedName>
</protein>